<evidence type="ECO:0008006" key="3">
    <source>
        <dbReference type="Google" id="ProtNLM"/>
    </source>
</evidence>
<name>A0A4R9GBG2_9LEPT</name>
<protein>
    <recommendedName>
        <fullName evidence="3">TIGR04452 family lipoprotein</fullName>
    </recommendedName>
</protein>
<proteinExistence type="predicted"/>
<comment type="caution">
    <text evidence="1">The sequence shown here is derived from an EMBL/GenBank/DDBJ whole genome shotgun (WGS) entry which is preliminary data.</text>
</comment>
<organism evidence="1 2">
    <name type="scientific">Leptospira fletcheri</name>
    <dbReference type="NCBI Taxonomy" id="2484981"/>
    <lineage>
        <taxon>Bacteria</taxon>
        <taxon>Pseudomonadati</taxon>
        <taxon>Spirochaetota</taxon>
        <taxon>Spirochaetia</taxon>
        <taxon>Leptospirales</taxon>
        <taxon>Leptospiraceae</taxon>
        <taxon>Leptospira</taxon>
    </lineage>
</organism>
<evidence type="ECO:0000313" key="1">
    <source>
        <dbReference type="EMBL" id="TGK09092.1"/>
    </source>
</evidence>
<gene>
    <name evidence="1" type="ORF">EHO60_12745</name>
</gene>
<sequence length="111" mass="12321">MGRIFCATLFFVCGNCVRQDLVSQGDSNSQIYAAAEYLSRKCGTPIPTPFPIAIGDIQKRNLDLCTIAITKSDCPFVSYPIACLLIYVDQPAGNIPWYTNFKDFYVTPKVP</sequence>
<dbReference type="Proteomes" id="UP000298458">
    <property type="component" value="Unassembled WGS sequence"/>
</dbReference>
<evidence type="ECO:0000313" key="2">
    <source>
        <dbReference type="Proteomes" id="UP000298458"/>
    </source>
</evidence>
<dbReference type="EMBL" id="RQET01000009">
    <property type="protein sequence ID" value="TGK09092.1"/>
    <property type="molecule type" value="Genomic_DNA"/>
</dbReference>
<dbReference type="AlphaFoldDB" id="A0A4R9GBG2"/>
<reference evidence="1" key="1">
    <citation type="journal article" date="2019" name="PLoS Negl. Trop. Dis.">
        <title>Revisiting the worldwide diversity of Leptospira species in the environment.</title>
        <authorList>
            <person name="Vincent A.T."/>
            <person name="Schiettekatte O."/>
            <person name="Bourhy P."/>
            <person name="Veyrier F.J."/>
            <person name="Picardeau M."/>
        </authorList>
    </citation>
    <scope>NUCLEOTIDE SEQUENCE [LARGE SCALE GENOMIC DNA]</scope>
    <source>
        <strain evidence="1">SSW15</strain>
    </source>
</reference>
<dbReference type="OrthoDB" id="339783at2"/>
<keyword evidence="2" id="KW-1185">Reference proteome</keyword>
<accession>A0A4R9GBG2</accession>